<reference evidence="3" key="1">
    <citation type="journal article" date="2017" name="Nature">
        <title>The sunflower genome provides insights into oil metabolism, flowering and Asterid evolution.</title>
        <authorList>
            <person name="Badouin H."/>
            <person name="Gouzy J."/>
            <person name="Grassa C.J."/>
            <person name="Murat F."/>
            <person name="Staton S.E."/>
            <person name="Cottret L."/>
            <person name="Lelandais-Briere C."/>
            <person name="Owens G.L."/>
            <person name="Carrere S."/>
            <person name="Mayjonade B."/>
            <person name="Legrand L."/>
            <person name="Gill N."/>
            <person name="Kane N.C."/>
            <person name="Bowers J.E."/>
            <person name="Hubner S."/>
            <person name="Bellec A."/>
            <person name="Berard A."/>
            <person name="Berges H."/>
            <person name="Blanchet N."/>
            <person name="Boniface M.C."/>
            <person name="Brunel D."/>
            <person name="Catrice O."/>
            <person name="Chaidir N."/>
            <person name="Claudel C."/>
            <person name="Donnadieu C."/>
            <person name="Faraut T."/>
            <person name="Fievet G."/>
            <person name="Helmstetter N."/>
            <person name="King M."/>
            <person name="Knapp S.J."/>
            <person name="Lai Z."/>
            <person name="Le Paslier M.C."/>
            <person name="Lippi Y."/>
            <person name="Lorenzon L."/>
            <person name="Mandel J.R."/>
            <person name="Marage G."/>
            <person name="Marchand G."/>
            <person name="Marquand E."/>
            <person name="Bret-Mestries E."/>
            <person name="Morien E."/>
            <person name="Nambeesan S."/>
            <person name="Nguyen T."/>
            <person name="Pegot-Espagnet P."/>
            <person name="Pouilly N."/>
            <person name="Raftis F."/>
            <person name="Sallet E."/>
            <person name="Schiex T."/>
            <person name="Thomas J."/>
            <person name="Vandecasteele C."/>
            <person name="Vares D."/>
            <person name="Vear F."/>
            <person name="Vautrin S."/>
            <person name="Crespi M."/>
            <person name="Mangin B."/>
            <person name="Burke J.M."/>
            <person name="Salse J."/>
            <person name="Munos S."/>
            <person name="Vincourt P."/>
            <person name="Rieseberg L.H."/>
            <person name="Langlade N.B."/>
        </authorList>
    </citation>
    <scope>NUCLEOTIDE SEQUENCE [LARGE SCALE GENOMIC DNA]</scope>
    <source>
        <strain evidence="3">cv. SF193</strain>
    </source>
</reference>
<keyword evidence="1" id="KW-1133">Transmembrane helix</keyword>
<keyword evidence="3" id="KW-1185">Reference proteome</keyword>
<evidence type="ECO:0000256" key="1">
    <source>
        <dbReference type="SAM" id="Phobius"/>
    </source>
</evidence>
<dbReference type="Proteomes" id="UP000215914">
    <property type="component" value="Chromosome 7"/>
</dbReference>
<sequence>MLQPTSSFKNKLEIFKKNNGSSDPFDQLLTFMLAIQSVCILFVKFCDQFLLVVLMNTLCSAASHTL</sequence>
<dbReference type="EMBL" id="CM007896">
    <property type="protein sequence ID" value="OTG20652.1"/>
    <property type="molecule type" value="Genomic_DNA"/>
</dbReference>
<evidence type="ECO:0000313" key="3">
    <source>
        <dbReference type="Proteomes" id="UP000215914"/>
    </source>
</evidence>
<proteinExistence type="predicted"/>
<keyword evidence="1" id="KW-0812">Transmembrane</keyword>
<name>A0A251UCZ7_HELAN</name>
<protein>
    <submittedName>
        <fullName evidence="2">Uncharacterized protein</fullName>
    </submittedName>
</protein>
<gene>
    <name evidence="2" type="ORF">HannXRQ_Chr07g0195461</name>
</gene>
<dbReference type="AlphaFoldDB" id="A0A251UCZ7"/>
<organism evidence="2 3">
    <name type="scientific">Helianthus annuus</name>
    <name type="common">Common sunflower</name>
    <dbReference type="NCBI Taxonomy" id="4232"/>
    <lineage>
        <taxon>Eukaryota</taxon>
        <taxon>Viridiplantae</taxon>
        <taxon>Streptophyta</taxon>
        <taxon>Embryophyta</taxon>
        <taxon>Tracheophyta</taxon>
        <taxon>Spermatophyta</taxon>
        <taxon>Magnoliopsida</taxon>
        <taxon>eudicotyledons</taxon>
        <taxon>Gunneridae</taxon>
        <taxon>Pentapetalae</taxon>
        <taxon>asterids</taxon>
        <taxon>campanulids</taxon>
        <taxon>Asterales</taxon>
        <taxon>Asteraceae</taxon>
        <taxon>Asteroideae</taxon>
        <taxon>Heliantheae alliance</taxon>
        <taxon>Heliantheae</taxon>
        <taxon>Helianthus</taxon>
    </lineage>
</organism>
<dbReference type="InParanoid" id="A0A251UCZ7"/>
<evidence type="ECO:0000313" key="2">
    <source>
        <dbReference type="EMBL" id="OTG20652.1"/>
    </source>
</evidence>
<keyword evidence="1" id="KW-0472">Membrane</keyword>
<accession>A0A251UCZ7</accession>
<feature type="transmembrane region" description="Helical" evidence="1">
    <location>
        <begin position="28"/>
        <end position="46"/>
    </location>
</feature>